<reference evidence="1" key="1">
    <citation type="submission" date="2023-08" db="EMBL/GenBank/DDBJ databases">
        <title>Chromosome-level Genome Assembly of mud carp (Cirrhinus molitorella).</title>
        <authorList>
            <person name="Liu H."/>
        </authorList>
    </citation>
    <scope>NUCLEOTIDE SEQUENCE</scope>
    <source>
        <strain evidence="1">Prfri</strain>
        <tissue evidence="1">Muscle</tissue>
    </source>
</reference>
<comment type="caution">
    <text evidence="1">The sequence shown here is derived from an EMBL/GenBank/DDBJ whole genome shotgun (WGS) entry which is preliminary data.</text>
</comment>
<keyword evidence="2" id="KW-1185">Reference proteome</keyword>
<accession>A0AA88PQH3</accession>
<dbReference type="AlphaFoldDB" id="A0AA88PQH3"/>
<evidence type="ECO:0000313" key="1">
    <source>
        <dbReference type="EMBL" id="KAK2896845.1"/>
    </source>
</evidence>
<protein>
    <submittedName>
        <fullName evidence="1">Uncharacterized protein</fullName>
    </submittedName>
</protein>
<dbReference type="Proteomes" id="UP001187343">
    <property type="component" value="Unassembled WGS sequence"/>
</dbReference>
<evidence type="ECO:0000313" key="2">
    <source>
        <dbReference type="Proteomes" id="UP001187343"/>
    </source>
</evidence>
<sequence>MSFTDNEPEVSQLRCNFDQRQWCFKFGFQLHSGMSSASVCHLEEGMRQREKKIEGENIWHITLVDLALYKRA</sequence>
<dbReference type="EMBL" id="JAUYZG010000010">
    <property type="protein sequence ID" value="KAK2896845.1"/>
    <property type="molecule type" value="Genomic_DNA"/>
</dbReference>
<organism evidence="1 2">
    <name type="scientific">Cirrhinus molitorella</name>
    <name type="common">mud carp</name>
    <dbReference type="NCBI Taxonomy" id="172907"/>
    <lineage>
        <taxon>Eukaryota</taxon>
        <taxon>Metazoa</taxon>
        <taxon>Chordata</taxon>
        <taxon>Craniata</taxon>
        <taxon>Vertebrata</taxon>
        <taxon>Euteleostomi</taxon>
        <taxon>Actinopterygii</taxon>
        <taxon>Neopterygii</taxon>
        <taxon>Teleostei</taxon>
        <taxon>Ostariophysi</taxon>
        <taxon>Cypriniformes</taxon>
        <taxon>Cyprinidae</taxon>
        <taxon>Labeoninae</taxon>
        <taxon>Labeonini</taxon>
        <taxon>Cirrhinus</taxon>
    </lineage>
</organism>
<proteinExistence type="predicted"/>
<gene>
    <name evidence="1" type="ORF">Q8A67_011333</name>
</gene>
<name>A0AA88PQH3_9TELE</name>